<comment type="caution">
    <text evidence="1">The sequence shown here is derived from an EMBL/GenBank/DDBJ whole genome shotgun (WGS) entry which is preliminary data.</text>
</comment>
<evidence type="ECO:0000313" key="2">
    <source>
        <dbReference type="Proteomes" id="UP001500742"/>
    </source>
</evidence>
<evidence type="ECO:0000313" key="1">
    <source>
        <dbReference type="EMBL" id="GAA3971029.1"/>
    </source>
</evidence>
<keyword evidence="2" id="KW-1185">Reference proteome</keyword>
<dbReference type="EMBL" id="BAAAZC010000015">
    <property type="protein sequence ID" value="GAA3971029.1"/>
    <property type="molecule type" value="Genomic_DNA"/>
</dbReference>
<protein>
    <recommendedName>
        <fullName evidence="3">Lipocalin-like domain-containing protein</fullName>
    </recommendedName>
</protein>
<sequence length="135" mass="14578">MKKLFLLSFILALVAIGCKKDNTLNSNLSGSWEFRGAACYCTPATDPNAAKPGNGNILTFAGNGYKRYVKNALQKSGTYTISVITSGGETRNRISFSSDTAYIPPNVKIEGAKMTFYGDVPAAADGLELYYEKIK</sequence>
<proteinExistence type="predicted"/>
<accession>A0ABP7PTM9</accession>
<dbReference type="Proteomes" id="UP001500742">
    <property type="component" value="Unassembled WGS sequence"/>
</dbReference>
<dbReference type="PROSITE" id="PS51257">
    <property type="entry name" value="PROKAR_LIPOPROTEIN"/>
    <property type="match status" value="1"/>
</dbReference>
<organism evidence="1 2">
    <name type="scientific">Mucilaginibacter dorajii</name>
    <dbReference type="NCBI Taxonomy" id="692994"/>
    <lineage>
        <taxon>Bacteria</taxon>
        <taxon>Pseudomonadati</taxon>
        <taxon>Bacteroidota</taxon>
        <taxon>Sphingobacteriia</taxon>
        <taxon>Sphingobacteriales</taxon>
        <taxon>Sphingobacteriaceae</taxon>
        <taxon>Mucilaginibacter</taxon>
    </lineage>
</organism>
<name>A0ABP7PTM9_9SPHI</name>
<reference evidence="2" key="1">
    <citation type="journal article" date="2019" name="Int. J. Syst. Evol. Microbiol.">
        <title>The Global Catalogue of Microorganisms (GCM) 10K type strain sequencing project: providing services to taxonomists for standard genome sequencing and annotation.</title>
        <authorList>
            <consortium name="The Broad Institute Genomics Platform"/>
            <consortium name="The Broad Institute Genome Sequencing Center for Infectious Disease"/>
            <person name="Wu L."/>
            <person name="Ma J."/>
        </authorList>
    </citation>
    <scope>NUCLEOTIDE SEQUENCE [LARGE SCALE GENOMIC DNA]</scope>
    <source>
        <strain evidence="2">JCM 16601</strain>
    </source>
</reference>
<evidence type="ECO:0008006" key="3">
    <source>
        <dbReference type="Google" id="ProtNLM"/>
    </source>
</evidence>
<dbReference type="RefSeq" id="WP_259091736.1">
    <property type="nucleotide sequence ID" value="NZ_BAAAZC010000015.1"/>
</dbReference>
<gene>
    <name evidence="1" type="ORF">GCM10022210_20310</name>
</gene>